<dbReference type="EMBL" id="GG749460">
    <property type="protein sequence ID" value="KMW68252.1"/>
    <property type="molecule type" value="Genomic_DNA"/>
</dbReference>
<name>A0A0J9EQD0_AJEDA</name>
<organism evidence="1">
    <name type="scientific">Ajellomyces dermatitidis (strain ATCC 18188 / CBS 674.68)</name>
    <name type="common">Blastomyces dermatitidis</name>
    <dbReference type="NCBI Taxonomy" id="653446"/>
    <lineage>
        <taxon>Eukaryota</taxon>
        <taxon>Fungi</taxon>
        <taxon>Dikarya</taxon>
        <taxon>Ascomycota</taxon>
        <taxon>Pezizomycotina</taxon>
        <taxon>Eurotiomycetes</taxon>
        <taxon>Eurotiomycetidae</taxon>
        <taxon>Onygenales</taxon>
        <taxon>Ajellomycetaceae</taxon>
        <taxon>Blastomyces</taxon>
    </lineage>
</organism>
<reference evidence="1" key="1">
    <citation type="submission" date="2010-03" db="EMBL/GenBank/DDBJ databases">
        <title>Annotation of Blastomyces dermatitidis strain ATCC 18188.</title>
        <authorList>
            <consortium name="The Broad Institute Genome Sequencing Platform"/>
            <consortium name="Broad Institute Genome Sequencing Center for Infectious Disease."/>
            <person name="Cuomo C."/>
            <person name="Klein B."/>
            <person name="Sullivan T."/>
            <person name="Heitman J."/>
            <person name="Young S."/>
            <person name="Zeng Q."/>
            <person name="Gargeya S."/>
            <person name="Alvarado L."/>
            <person name="Berlin A.M."/>
            <person name="Chapman S.B."/>
            <person name="Chen Z."/>
            <person name="Freedman E."/>
            <person name="Gellesch M."/>
            <person name="Goldberg J."/>
            <person name="Griggs A."/>
            <person name="Gujja S."/>
            <person name="Heilman E."/>
            <person name="Heiman D."/>
            <person name="Howarth C."/>
            <person name="Mehta T."/>
            <person name="Neiman D."/>
            <person name="Pearson M."/>
            <person name="Roberts A."/>
            <person name="Saif S."/>
            <person name="Shea T."/>
            <person name="Shenoy N."/>
            <person name="Sisk P."/>
            <person name="Stolte C."/>
            <person name="Sykes S."/>
            <person name="White J."/>
            <person name="Yandava C."/>
            <person name="Haas B."/>
            <person name="Nusbaum C."/>
            <person name="Birren B."/>
        </authorList>
    </citation>
    <scope>NUCLEOTIDE SEQUENCE</scope>
    <source>
        <strain evidence="1">ATCC 18188</strain>
    </source>
</reference>
<evidence type="ECO:0000313" key="1">
    <source>
        <dbReference type="EMBL" id="KMW68252.1"/>
    </source>
</evidence>
<accession>A0A0J9EQD0</accession>
<proteinExistence type="predicted"/>
<gene>
    <name evidence="1" type="ORF">BDDG_12691</name>
</gene>
<dbReference type="AlphaFoldDB" id="A0A0J9EQD0"/>
<protein>
    <submittedName>
        <fullName evidence="1">Uncharacterized protein</fullName>
    </submittedName>
</protein>
<sequence length="115" mass="12958">MCWLRSKNFVLVSQLTEIGIRNRLLLSHSVVPKKWSPSLPRIKCSVRHGRSQLNAPIYGNSRQNHPCPQSVRLGKAEVLVGFLGFCRRQSRRAERASPLAETGATQPRFHVSVSL</sequence>
<dbReference type="Proteomes" id="UP000007802">
    <property type="component" value="Unassembled WGS sequence"/>
</dbReference>